<evidence type="ECO:0000313" key="5">
    <source>
        <dbReference type="Proteomes" id="UP000271010"/>
    </source>
</evidence>
<proteinExistence type="predicted"/>
<evidence type="ECO:0000256" key="2">
    <source>
        <dbReference type="ARBA" id="ARBA00023002"/>
    </source>
</evidence>
<keyword evidence="2" id="KW-0560">Oxidoreductase</keyword>
<accession>A0A3M9N7G5</accession>
<gene>
    <name evidence="4" type="ORF">EFA69_02270</name>
</gene>
<feature type="domain" description="FAD/NAD(P)-binding" evidence="3">
    <location>
        <begin position="7"/>
        <end position="286"/>
    </location>
</feature>
<dbReference type="PRINTS" id="PR00469">
    <property type="entry name" value="PNDRDTASEII"/>
</dbReference>
<dbReference type="InterPro" id="IPR050097">
    <property type="entry name" value="Ferredoxin-NADP_redctase_2"/>
</dbReference>
<reference evidence="4 5" key="1">
    <citation type="submission" date="2018-11" db="EMBL/GenBank/DDBJ databases">
        <title>Rufibacter latericius sp. nov., isolated from water in Baiyang Lake.</title>
        <authorList>
            <person name="Yang Y."/>
        </authorList>
    </citation>
    <scope>NUCLEOTIDE SEQUENCE [LARGE SCALE GENOMIC DNA]</scope>
    <source>
        <strain evidence="4 5">MCC P1</strain>
    </source>
</reference>
<dbReference type="RefSeq" id="WP_123131444.1">
    <property type="nucleotide sequence ID" value="NZ_RJJE01000001.1"/>
</dbReference>
<dbReference type="SUPFAM" id="SSF51905">
    <property type="entry name" value="FAD/NAD(P)-binding domain"/>
    <property type="match status" value="1"/>
</dbReference>
<dbReference type="InterPro" id="IPR036188">
    <property type="entry name" value="FAD/NAD-bd_sf"/>
</dbReference>
<dbReference type="EMBL" id="RJJE01000001">
    <property type="protein sequence ID" value="RNI33257.1"/>
    <property type="molecule type" value="Genomic_DNA"/>
</dbReference>
<keyword evidence="1" id="KW-0285">Flavoprotein</keyword>
<protein>
    <submittedName>
        <fullName evidence="4">NAD(P)/FAD-dependent oxidoreductase</fullName>
    </submittedName>
</protein>
<evidence type="ECO:0000313" key="4">
    <source>
        <dbReference type="EMBL" id="RNI33257.1"/>
    </source>
</evidence>
<name>A0A3M9N7G5_9BACT</name>
<dbReference type="InterPro" id="IPR023753">
    <property type="entry name" value="FAD/NAD-binding_dom"/>
</dbReference>
<organism evidence="4 5">
    <name type="scientific">Rufibacter immobilis</name>
    <dbReference type="NCBI Taxonomy" id="1348778"/>
    <lineage>
        <taxon>Bacteria</taxon>
        <taxon>Pseudomonadati</taxon>
        <taxon>Bacteroidota</taxon>
        <taxon>Cytophagia</taxon>
        <taxon>Cytophagales</taxon>
        <taxon>Hymenobacteraceae</taxon>
        <taxon>Rufibacter</taxon>
    </lineage>
</organism>
<dbReference type="GO" id="GO:0016491">
    <property type="term" value="F:oxidoreductase activity"/>
    <property type="evidence" value="ECO:0007669"/>
    <property type="project" value="UniProtKB-KW"/>
</dbReference>
<dbReference type="PRINTS" id="PR00368">
    <property type="entry name" value="FADPNR"/>
</dbReference>
<dbReference type="Gene3D" id="3.50.50.60">
    <property type="entry name" value="FAD/NAD(P)-binding domain"/>
    <property type="match status" value="2"/>
</dbReference>
<sequence>MQERTTFDVIIIGGSYAGLSAAMCLGRALRQVLVLDMGQPCNRQTPHSHNFLTQDGETPAAIAQKARAQVQAYSNVSFRNDAALQVTGQNRDFTVTTASGSILKASKLIFATGIRDLMPPIKGFSECWGISVLHCPYCHGYEVSGKEFGILANGEMAFELVKLLQNWSKKLTLLTKGPHTLTPEQERQLQHYQVAVEEKEVAEFVHDQGQLQQVTFQDGSTRKLTTVFARLPFEQHCPLPQALGCALAASGHLQVDAFQRTTVPGIYAAGDAISKLRGVSAAVAQGTAAGAFVNKDLIDERF</sequence>
<comment type="caution">
    <text evidence="4">The sequence shown here is derived from an EMBL/GenBank/DDBJ whole genome shotgun (WGS) entry which is preliminary data.</text>
</comment>
<dbReference type="AlphaFoldDB" id="A0A3M9N7G5"/>
<dbReference type="PANTHER" id="PTHR48105">
    <property type="entry name" value="THIOREDOXIN REDUCTASE 1-RELATED-RELATED"/>
    <property type="match status" value="1"/>
</dbReference>
<evidence type="ECO:0000259" key="3">
    <source>
        <dbReference type="Pfam" id="PF07992"/>
    </source>
</evidence>
<keyword evidence="5" id="KW-1185">Reference proteome</keyword>
<evidence type="ECO:0000256" key="1">
    <source>
        <dbReference type="ARBA" id="ARBA00022630"/>
    </source>
</evidence>
<dbReference type="Pfam" id="PF07992">
    <property type="entry name" value="Pyr_redox_2"/>
    <property type="match status" value="1"/>
</dbReference>
<dbReference type="Proteomes" id="UP000271010">
    <property type="component" value="Unassembled WGS sequence"/>
</dbReference>
<dbReference type="OrthoDB" id="9806179at2"/>